<accession>A0A919UEA4</accession>
<comment type="caution">
    <text evidence="1">The sequence shown here is derived from an EMBL/GenBank/DDBJ whole genome shotgun (WGS) entry which is preliminary data.</text>
</comment>
<sequence>MDDIVRPGGISWPIDRPIPQTKSPGGTLPYYVRTLESLEGQWRQGMRRPVLQGREIHIGRSCEVTIATDPLDGKISRIAATVTPSADGWRIEPRNRNGVVLHLWAQPPRVIARTETVLWPRVALFVKGSAAHEHWVLLDDTEAYTALGPHTTGVTATTELPAPLTPSQQEAVHAVFHEVLAWPPIHNARPDTVDAAARRLGRSRTAVNQRLDQVRKRAAGLGLRREPALTDPEYIYVLARAGYILPGAADLDEHPSGALRAT</sequence>
<protein>
    <submittedName>
        <fullName evidence="1">Uncharacterized protein</fullName>
    </submittedName>
</protein>
<keyword evidence="2" id="KW-1185">Reference proteome</keyword>
<dbReference type="AlphaFoldDB" id="A0A919UEA4"/>
<organism evidence="1 2">
    <name type="scientific">Dactylosporangium siamense</name>
    <dbReference type="NCBI Taxonomy" id="685454"/>
    <lineage>
        <taxon>Bacteria</taxon>
        <taxon>Bacillati</taxon>
        <taxon>Actinomycetota</taxon>
        <taxon>Actinomycetes</taxon>
        <taxon>Micromonosporales</taxon>
        <taxon>Micromonosporaceae</taxon>
        <taxon>Dactylosporangium</taxon>
    </lineage>
</organism>
<dbReference type="SUPFAM" id="SSF49879">
    <property type="entry name" value="SMAD/FHA domain"/>
    <property type="match status" value="1"/>
</dbReference>
<dbReference type="Proteomes" id="UP000660611">
    <property type="component" value="Unassembled WGS sequence"/>
</dbReference>
<evidence type="ECO:0000313" key="2">
    <source>
        <dbReference type="Proteomes" id="UP000660611"/>
    </source>
</evidence>
<dbReference type="EMBL" id="BONQ01000178">
    <property type="protein sequence ID" value="GIG52377.1"/>
    <property type="molecule type" value="Genomic_DNA"/>
</dbReference>
<dbReference type="RefSeq" id="WP_203853965.1">
    <property type="nucleotide sequence ID" value="NZ_BAAAVW010000026.1"/>
</dbReference>
<gene>
    <name evidence="1" type="ORF">Dsi01nite_104180</name>
</gene>
<reference evidence="1" key="1">
    <citation type="submission" date="2021-01" db="EMBL/GenBank/DDBJ databases">
        <title>Whole genome shotgun sequence of Dactylosporangium siamense NBRC 106093.</title>
        <authorList>
            <person name="Komaki H."/>
            <person name="Tamura T."/>
        </authorList>
    </citation>
    <scope>NUCLEOTIDE SEQUENCE</scope>
    <source>
        <strain evidence="1">NBRC 106093</strain>
    </source>
</reference>
<proteinExistence type="predicted"/>
<dbReference type="InterPro" id="IPR008984">
    <property type="entry name" value="SMAD_FHA_dom_sf"/>
</dbReference>
<name>A0A919UEA4_9ACTN</name>
<evidence type="ECO:0000313" key="1">
    <source>
        <dbReference type="EMBL" id="GIG52377.1"/>
    </source>
</evidence>